<keyword evidence="2" id="KW-0067">ATP-binding</keyword>
<dbReference type="GO" id="GO:0005524">
    <property type="term" value="F:ATP binding"/>
    <property type="evidence" value="ECO:0007669"/>
    <property type="project" value="UniProtKB-KW"/>
</dbReference>
<dbReference type="GO" id="GO:0005634">
    <property type="term" value="C:nucleus"/>
    <property type="evidence" value="ECO:0007669"/>
    <property type="project" value="TreeGrafter"/>
</dbReference>
<dbReference type="GO" id="GO:0000027">
    <property type="term" value="P:ribosomal large subunit assembly"/>
    <property type="evidence" value="ECO:0007669"/>
    <property type="project" value="TreeGrafter"/>
</dbReference>
<organism evidence="4 5">
    <name type="scientific">Vigna mungo</name>
    <name type="common">Black gram</name>
    <name type="synonym">Phaseolus mungo</name>
    <dbReference type="NCBI Taxonomy" id="3915"/>
    <lineage>
        <taxon>Eukaryota</taxon>
        <taxon>Viridiplantae</taxon>
        <taxon>Streptophyta</taxon>
        <taxon>Embryophyta</taxon>
        <taxon>Tracheophyta</taxon>
        <taxon>Spermatophyta</taxon>
        <taxon>Magnoliopsida</taxon>
        <taxon>eudicotyledons</taxon>
        <taxon>Gunneridae</taxon>
        <taxon>Pentapetalae</taxon>
        <taxon>rosids</taxon>
        <taxon>fabids</taxon>
        <taxon>Fabales</taxon>
        <taxon>Fabaceae</taxon>
        <taxon>Papilionoideae</taxon>
        <taxon>50 kb inversion clade</taxon>
        <taxon>NPAAA clade</taxon>
        <taxon>indigoferoid/millettioid clade</taxon>
        <taxon>Phaseoleae</taxon>
        <taxon>Vigna</taxon>
    </lineage>
</organism>
<protein>
    <submittedName>
        <fullName evidence="4">Uncharacterized protein</fullName>
    </submittedName>
</protein>
<evidence type="ECO:0000313" key="4">
    <source>
        <dbReference type="EMBL" id="WVZ01624.1"/>
    </source>
</evidence>
<dbReference type="PANTHER" id="PTHR48103:SF2">
    <property type="entry name" value="MIDASIN"/>
    <property type="match status" value="1"/>
</dbReference>
<dbReference type="Proteomes" id="UP001374535">
    <property type="component" value="Chromosome 8"/>
</dbReference>
<feature type="compositionally biased region" description="Basic and acidic residues" evidence="3">
    <location>
        <begin position="251"/>
        <end position="262"/>
    </location>
</feature>
<evidence type="ECO:0000256" key="3">
    <source>
        <dbReference type="SAM" id="MobiDB-lite"/>
    </source>
</evidence>
<evidence type="ECO:0000256" key="2">
    <source>
        <dbReference type="ARBA" id="ARBA00022840"/>
    </source>
</evidence>
<evidence type="ECO:0000256" key="1">
    <source>
        <dbReference type="ARBA" id="ARBA00022741"/>
    </source>
</evidence>
<name>A0AAQ3RRA1_VIGMU</name>
<feature type="compositionally biased region" description="Acidic residues" evidence="3">
    <location>
        <begin position="318"/>
        <end position="342"/>
    </location>
</feature>
<feature type="region of interest" description="Disordered" evidence="3">
    <location>
        <begin position="251"/>
        <end position="398"/>
    </location>
</feature>
<reference evidence="4 5" key="1">
    <citation type="journal article" date="2023" name="Life. Sci Alliance">
        <title>Evolutionary insights into 3D genome organization and epigenetic landscape of Vigna mungo.</title>
        <authorList>
            <person name="Junaid A."/>
            <person name="Singh B."/>
            <person name="Bhatia S."/>
        </authorList>
    </citation>
    <scope>NUCLEOTIDE SEQUENCE [LARGE SCALE GENOMIC DNA]</scope>
    <source>
        <strain evidence="4">Urdbean</strain>
    </source>
</reference>
<feature type="compositionally biased region" description="Acidic residues" evidence="3">
    <location>
        <begin position="355"/>
        <end position="366"/>
    </location>
</feature>
<dbReference type="AlphaFoldDB" id="A0AAQ3RRA1"/>
<feature type="compositionally biased region" description="Acidic residues" evidence="3">
    <location>
        <begin position="274"/>
        <end position="297"/>
    </location>
</feature>
<evidence type="ECO:0000313" key="5">
    <source>
        <dbReference type="Proteomes" id="UP001374535"/>
    </source>
</evidence>
<keyword evidence="1" id="KW-0547">Nucleotide-binding</keyword>
<dbReference type="EMBL" id="CP144693">
    <property type="protein sequence ID" value="WVZ01624.1"/>
    <property type="molecule type" value="Genomic_DNA"/>
</dbReference>
<dbReference type="GO" id="GO:0030687">
    <property type="term" value="C:preribosome, large subunit precursor"/>
    <property type="evidence" value="ECO:0007669"/>
    <property type="project" value="TreeGrafter"/>
</dbReference>
<sequence length="398" mass="45431">MPIKLFADCRVLKYIDASRKEVGIELNKLVKLCQWEHGKSHLSFESMKKSRQKLRKLIQKYTDVLQEPVSIFLNQEGAQRGAKARSFHNHKPTYYDVTSKGLVDGSFDLTLFSENRFMWFDNIGGGLDSAFQNLLLKKTSVLDVIPLHRKEIKSIFRPCRDSQRTLCLKGWKAVWHMIEKIYTTTVDYGNLLKEEKKGQGKRRALSELLKLLESNGLSRHKSAYTGKIPFSLFSFLLFELIYRIGPSVKDRDAGNTELRANDDSTANEPVDGNCNEDDAQDDETVIPDDVGDEEKEDEVTMDKETAYSDPIGLKPDELDQTSDMDLDLNEDADLMEDVEPNEQDNIAENGKEEKQEEETCSPDEVMEEAHTEVDVNSEMDGEGQQNADMHFTEPKEDI</sequence>
<dbReference type="PANTHER" id="PTHR48103">
    <property type="entry name" value="MIDASIN-RELATED"/>
    <property type="match status" value="1"/>
</dbReference>
<dbReference type="GO" id="GO:0000055">
    <property type="term" value="P:ribosomal large subunit export from nucleus"/>
    <property type="evidence" value="ECO:0007669"/>
    <property type="project" value="TreeGrafter"/>
</dbReference>
<keyword evidence="5" id="KW-1185">Reference proteome</keyword>
<gene>
    <name evidence="4" type="ORF">V8G54_027693</name>
</gene>
<proteinExistence type="predicted"/>
<accession>A0AAQ3RRA1</accession>
<feature type="non-terminal residue" evidence="4">
    <location>
        <position position="1"/>
    </location>
</feature>